<keyword evidence="3" id="KW-0010">Activator</keyword>
<evidence type="ECO:0000313" key="9">
    <source>
        <dbReference type="Proteomes" id="UP000005408"/>
    </source>
</evidence>
<dbReference type="AlphaFoldDB" id="A0A8W8HQG0"/>
<evidence type="ECO:0000256" key="6">
    <source>
        <dbReference type="SAM" id="Coils"/>
    </source>
</evidence>
<dbReference type="GO" id="GO:0090575">
    <property type="term" value="C:RNA polymerase II transcription regulator complex"/>
    <property type="evidence" value="ECO:0007669"/>
    <property type="project" value="TreeGrafter"/>
</dbReference>
<evidence type="ECO:0000313" key="8">
    <source>
        <dbReference type="EnsemblMetazoa" id="G10584.13:cds"/>
    </source>
</evidence>
<evidence type="ECO:0000256" key="1">
    <source>
        <dbReference type="ARBA" id="ARBA00023015"/>
    </source>
</evidence>
<dbReference type="InterPro" id="IPR046347">
    <property type="entry name" value="bZIP_sf"/>
</dbReference>
<dbReference type="Proteomes" id="UP000005408">
    <property type="component" value="Unassembled WGS sequence"/>
</dbReference>
<dbReference type="Gene3D" id="4.10.280.10">
    <property type="entry name" value="Helix-loop-helix DNA-binding domain"/>
    <property type="match status" value="1"/>
</dbReference>
<keyword evidence="2" id="KW-0238">DNA-binding</keyword>
<dbReference type="GO" id="GO:0045944">
    <property type="term" value="P:positive regulation of transcription by RNA polymerase II"/>
    <property type="evidence" value="ECO:0007669"/>
    <property type="project" value="TreeGrafter"/>
</dbReference>
<keyword evidence="9" id="KW-1185">Reference proteome</keyword>
<dbReference type="PANTHER" id="PTHR10328">
    <property type="entry name" value="PROTEIN MAX MYC-ASSOCIATED FACTOR X"/>
    <property type="match status" value="1"/>
</dbReference>
<keyword evidence="4" id="KW-0804">Transcription</keyword>
<accession>A0A8W8HQG0</accession>
<feature type="region of interest" description="Disordered" evidence="7">
    <location>
        <begin position="75"/>
        <end position="103"/>
    </location>
</feature>
<organism evidence="8 9">
    <name type="scientific">Magallana gigas</name>
    <name type="common">Pacific oyster</name>
    <name type="synonym">Crassostrea gigas</name>
    <dbReference type="NCBI Taxonomy" id="29159"/>
    <lineage>
        <taxon>Eukaryota</taxon>
        <taxon>Metazoa</taxon>
        <taxon>Spiralia</taxon>
        <taxon>Lophotrochozoa</taxon>
        <taxon>Mollusca</taxon>
        <taxon>Bivalvia</taxon>
        <taxon>Autobranchia</taxon>
        <taxon>Pteriomorphia</taxon>
        <taxon>Ostreida</taxon>
        <taxon>Ostreoidea</taxon>
        <taxon>Ostreidae</taxon>
        <taxon>Magallana</taxon>
    </lineage>
</organism>
<dbReference type="GO" id="GO:0003700">
    <property type="term" value="F:DNA-binding transcription factor activity"/>
    <property type="evidence" value="ECO:0007669"/>
    <property type="project" value="InterPro"/>
</dbReference>
<dbReference type="EnsemblMetazoa" id="G10584.13">
    <property type="protein sequence ID" value="G10584.13:cds"/>
    <property type="gene ID" value="G10584"/>
</dbReference>
<keyword evidence="6" id="KW-0175">Coiled coil</keyword>
<name>A0A8W8HQG0_MAGGI</name>
<dbReference type="GO" id="GO:0003677">
    <property type="term" value="F:DNA binding"/>
    <property type="evidence" value="ECO:0007669"/>
    <property type="project" value="UniProtKB-KW"/>
</dbReference>
<evidence type="ECO:0000256" key="4">
    <source>
        <dbReference type="ARBA" id="ARBA00023163"/>
    </source>
</evidence>
<evidence type="ECO:0000256" key="3">
    <source>
        <dbReference type="ARBA" id="ARBA00023159"/>
    </source>
</evidence>
<evidence type="ECO:0000256" key="5">
    <source>
        <dbReference type="ARBA" id="ARBA00023242"/>
    </source>
</evidence>
<protein>
    <submittedName>
        <fullName evidence="8">BHLH domain-containing protein</fullName>
    </submittedName>
</protein>
<evidence type="ECO:0000256" key="2">
    <source>
        <dbReference type="ARBA" id="ARBA00023125"/>
    </source>
</evidence>
<keyword evidence="1" id="KW-0805">Transcription regulation</keyword>
<keyword evidence="5" id="KW-0539">Nucleus</keyword>
<proteinExistence type="predicted"/>
<dbReference type="PANTHER" id="PTHR10328:SF3">
    <property type="entry name" value="PROTEIN MAX"/>
    <property type="match status" value="1"/>
</dbReference>
<dbReference type="InterPro" id="IPR036638">
    <property type="entry name" value="HLH_DNA-bd_sf"/>
</dbReference>
<sequence>MDIKFKIHCQQVSRAQILKKAADYISFMRRKNHSHQQDIDDLKKHNAILEQQIRALEKAKTTGQFAVSSAVNAQAGAFEESESESSIDGEISHGRRKKLKTSD</sequence>
<dbReference type="SUPFAM" id="SSF57959">
    <property type="entry name" value="Leucine zipper domain"/>
    <property type="match status" value="1"/>
</dbReference>
<feature type="coiled-coil region" evidence="6">
    <location>
        <begin position="32"/>
        <end position="62"/>
    </location>
</feature>
<feature type="compositionally biased region" description="Basic residues" evidence="7">
    <location>
        <begin position="94"/>
        <end position="103"/>
    </location>
</feature>
<dbReference type="GO" id="GO:0046983">
    <property type="term" value="F:protein dimerization activity"/>
    <property type="evidence" value="ECO:0007669"/>
    <property type="project" value="InterPro"/>
</dbReference>
<reference evidence="8" key="1">
    <citation type="submission" date="2022-08" db="UniProtKB">
        <authorList>
            <consortium name="EnsemblMetazoa"/>
        </authorList>
    </citation>
    <scope>IDENTIFICATION</scope>
    <source>
        <strain evidence="8">05x7-T-G4-1.051#20</strain>
    </source>
</reference>
<evidence type="ECO:0000256" key="7">
    <source>
        <dbReference type="SAM" id="MobiDB-lite"/>
    </source>
</evidence>